<keyword evidence="6" id="KW-1185">Reference proteome</keyword>
<feature type="compositionally biased region" description="Polar residues" evidence="3">
    <location>
        <begin position="362"/>
        <end position="383"/>
    </location>
</feature>
<evidence type="ECO:0000313" key="6">
    <source>
        <dbReference type="Proteomes" id="UP000324705"/>
    </source>
</evidence>
<dbReference type="PANTHER" id="PTHR22835">
    <property type="entry name" value="ZINC FINGER FYVE DOMAIN CONTAINING PROTEIN"/>
    <property type="match status" value="1"/>
</dbReference>
<evidence type="ECO:0000256" key="1">
    <source>
        <dbReference type="ARBA" id="ARBA00008668"/>
    </source>
</evidence>
<dbReference type="PANTHER" id="PTHR22835:SF544">
    <property type="entry name" value="OS10G0393700 PROTEIN"/>
    <property type="match status" value="1"/>
</dbReference>
<dbReference type="Gramene" id="TRITD6Av1G174490.1">
    <property type="protein sequence ID" value="TRITD6Av1G174490.1"/>
    <property type="gene ID" value="TRITD6Av1G174490"/>
</dbReference>
<dbReference type="Gene3D" id="3.40.50.1110">
    <property type="entry name" value="SGNH hydrolase"/>
    <property type="match status" value="1"/>
</dbReference>
<evidence type="ECO:0000256" key="2">
    <source>
        <dbReference type="ARBA" id="ARBA00023180"/>
    </source>
</evidence>
<keyword evidence="4" id="KW-0732">Signal</keyword>
<comment type="similarity">
    <text evidence="1">Belongs to the 'GDSL' lipolytic enzyme family.</text>
</comment>
<name>A0A9R0Y4H7_TRITD</name>
<organism evidence="5 6">
    <name type="scientific">Triticum turgidum subsp. durum</name>
    <name type="common">Durum wheat</name>
    <name type="synonym">Triticum durum</name>
    <dbReference type="NCBI Taxonomy" id="4567"/>
    <lineage>
        <taxon>Eukaryota</taxon>
        <taxon>Viridiplantae</taxon>
        <taxon>Streptophyta</taxon>
        <taxon>Embryophyta</taxon>
        <taxon>Tracheophyta</taxon>
        <taxon>Spermatophyta</taxon>
        <taxon>Magnoliopsida</taxon>
        <taxon>Liliopsida</taxon>
        <taxon>Poales</taxon>
        <taxon>Poaceae</taxon>
        <taxon>BOP clade</taxon>
        <taxon>Pooideae</taxon>
        <taxon>Triticodae</taxon>
        <taxon>Triticeae</taxon>
        <taxon>Triticinae</taxon>
        <taxon>Triticum</taxon>
    </lineage>
</organism>
<dbReference type="InterPro" id="IPR001087">
    <property type="entry name" value="GDSL"/>
</dbReference>
<gene>
    <name evidence="5" type="ORF">TRITD_6Av1G174490</name>
</gene>
<keyword evidence="2" id="KW-0325">Glycoprotein</keyword>
<dbReference type="Pfam" id="PF00657">
    <property type="entry name" value="Lipase_GDSL"/>
    <property type="match status" value="1"/>
</dbReference>
<dbReference type="InterPro" id="IPR036514">
    <property type="entry name" value="SGNH_hydro_sf"/>
</dbReference>
<evidence type="ECO:0000256" key="3">
    <source>
        <dbReference type="SAM" id="MobiDB-lite"/>
    </source>
</evidence>
<reference evidence="5 6" key="1">
    <citation type="submission" date="2017-09" db="EMBL/GenBank/DDBJ databases">
        <authorList>
            <consortium name="International Durum Wheat Genome Sequencing Consortium (IDWGSC)"/>
            <person name="Milanesi L."/>
        </authorList>
    </citation>
    <scope>NUCLEOTIDE SEQUENCE [LARGE SCALE GENOMIC DNA]</scope>
    <source>
        <strain evidence="6">cv. Svevo</strain>
    </source>
</reference>
<proteinExistence type="inferred from homology"/>
<feature type="region of interest" description="Disordered" evidence="3">
    <location>
        <begin position="352"/>
        <end position="395"/>
    </location>
</feature>
<dbReference type="GO" id="GO:0016788">
    <property type="term" value="F:hydrolase activity, acting on ester bonds"/>
    <property type="evidence" value="ECO:0007669"/>
    <property type="project" value="InterPro"/>
</dbReference>
<protein>
    <recommendedName>
        <fullName evidence="7">GDSL esterase/lipase</fullName>
    </recommendedName>
</protein>
<sequence length="479" mass="49813">MALPPRLLLVALLLVALTGEADAVESLGLPPPTPYLAGKTAQDFRHGANFAVGGATALDPAFLQSRGITSFVPVALSNQTSWFNGVLQLLDSTGNGQRKIMASSLLYLGEIGFNDYSFVAVFGNGTVGLAQSLVPHIVGAIRSVLTDAIGVGARTMVVAGMIPMGCEPELLAMLPGGGGDYYDRASGCIARFNQLAQLHNRALKRMLCQLRRDHPGTAIHYADLYRPITAVVSSPRKYGAACHSLSSLQLIRMPSASVLTNVWFSLARMACISVAGFGDIPLAACCGGGGGPYNFNFTFFCGTPAATACADPSSDNVDYCNEMVCSGDVVGPNNCTGLILYGFNVTRRASANSTNSSRKTSYRPQSSSTPLSRDGGSWTSNSKPKSHGSGIVPRAMGVGGTCSGTTGSGAGCRVMGAGSSTMVLDDAGFDTRFAGVYMVPLAGNGCLDSRTSTLGMALLDSGCKRAIVLAMVVMHIQKQ</sequence>
<evidence type="ECO:0000313" key="5">
    <source>
        <dbReference type="EMBL" id="VAI48633.1"/>
    </source>
</evidence>
<evidence type="ECO:0008006" key="7">
    <source>
        <dbReference type="Google" id="ProtNLM"/>
    </source>
</evidence>
<dbReference type="Proteomes" id="UP000324705">
    <property type="component" value="Chromosome 6A"/>
</dbReference>
<feature type="chain" id="PRO_5040472416" description="GDSL esterase/lipase" evidence="4">
    <location>
        <begin position="24"/>
        <end position="479"/>
    </location>
</feature>
<feature type="signal peptide" evidence="4">
    <location>
        <begin position="1"/>
        <end position="23"/>
    </location>
</feature>
<dbReference type="AlphaFoldDB" id="A0A9R0Y4H7"/>
<dbReference type="EMBL" id="LT934121">
    <property type="protein sequence ID" value="VAI48633.1"/>
    <property type="molecule type" value="Genomic_DNA"/>
</dbReference>
<evidence type="ECO:0000256" key="4">
    <source>
        <dbReference type="SAM" id="SignalP"/>
    </source>
</evidence>
<accession>A0A9R0Y4H7</accession>